<accession>A0A940PTT2</accession>
<evidence type="ECO:0000313" key="8">
    <source>
        <dbReference type="Proteomes" id="UP000675163"/>
    </source>
</evidence>
<feature type="transmembrane region" description="Helical" evidence="6">
    <location>
        <begin position="70"/>
        <end position="91"/>
    </location>
</feature>
<feature type="transmembrane region" description="Helical" evidence="6">
    <location>
        <begin position="145"/>
        <end position="165"/>
    </location>
</feature>
<evidence type="ECO:0000256" key="3">
    <source>
        <dbReference type="ARBA" id="ARBA00022692"/>
    </source>
</evidence>
<comment type="similarity">
    <text evidence="2">Belongs to the oxidase-dependent Fe transporter (OFeT) (TC 9.A.10.1) family.</text>
</comment>
<comment type="subcellular location">
    <subcellularLocation>
        <location evidence="1">Membrane</location>
        <topology evidence="1">Multi-pass membrane protein</topology>
    </subcellularLocation>
</comment>
<dbReference type="GO" id="GO:0015093">
    <property type="term" value="F:ferrous iron transmembrane transporter activity"/>
    <property type="evidence" value="ECO:0007669"/>
    <property type="project" value="TreeGrafter"/>
</dbReference>
<keyword evidence="5 6" id="KW-0472">Membrane</keyword>
<keyword evidence="3 6" id="KW-0812">Transmembrane</keyword>
<evidence type="ECO:0000256" key="5">
    <source>
        <dbReference type="ARBA" id="ARBA00023136"/>
    </source>
</evidence>
<dbReference type="EMBL" id="JAFIDA010000001">
    <property type="protein sequence ID" value="MBP1325149.1"/>
    <property type="molecule type" value="Genomic_DNA"/>
</dbReference>
<evidence type="ECO:0000256" key="1">
    <source>
        <dbReference type="ARBA" id="ARBA00004141"/>
    </source>
</evidence>
<reference evidence="7" key="1">
    <citation type="submission" date="2021-02" db="EMBL/GenBank/DDBJ databases">
        <title>Sequencing the genomes of 1000 actinobacteria strains.</title>
        <authorList>
            <person name="Klenk H.-P."/>
        </authorList>
    </citation>
    <scope>NUCLEOTIDE SEQUENCE</scope>
    <source>
        <strain evidence="7">DSM 22850</strain>
    </source>
</reference>
<feature type="transmembrane region" description="Helical" evidence="6">
    <location>
        <begin position="263"/>
        <end position="282"/>
    </location>
</feature>
<feature type="transmembrane region" description="Helical" evidence="6">
    <location>
        <begin position="112"/>
        <end position="133"/>
    </location>
</feature>
<dbReference type="Pfam" id="PF03239">
    <property type="entry name" value="FTR1"/>
    <property type="match status" value="1"/>
</dbReference>
<proteinExistence type="inferred from homology"/>
<organism evidence="7 8">
    <name type="scientific">Leucobacter exalbidus</name>
    <dbReference type="NCBI Taxonomy" id="662960"/>
    <lineage>
        <taxon>Bacteria</taxon>
        <taxon>Bacillati</taxon>
        <taxon>Actinomycetota</taxon>
        <taxon>Actinomycetes</taxon>
        <taxon>Micrococcales</taxon>
        <taxon>Microbacteriaceae</taxon>
        <taxon>Leucobacter</taxon>
    </lineage>
</organism>
<evidence type="ECO:0000256" key="6">
    <source>
        <dbReference type="SAM" id="Phobius"/>
    </source>
</evidence>
<dbReference type="AlphaFoldDB" id="A0A940PTT2"/>
<name>A0A940PTT2_9MICO</name>
<protein>
    <submittedName>
        <fullName evidence="7">High-affinity iron transporter</fullName>
    </submittedName>
</protein>
<feature type="transmembrane region" description="Helical" evidence="6">
    <location>
        <begin position="177"/>
        <end position="197"/>
    </location>
</feature>
<dbReference type="RefSeq" id="WP_209704221.1">
    <property type="nucleotide sequence ID" value="NZ_JAFIDA010000001.1"/>
</dbReference>
<evidence type="ECO:0000313" key="7">
    <source>
        <dbReference type="EMBL" id="MBP1325149.1"/>
    </source>
</evidence>
<feature type="transmembrane region" description="Helical" evidence="6">
    <location>
        <begin position="6"/>
        <end position="26"/>
    </location>
</feature>
<keyword evidence="8" id="KW-1185">Reference proteome</keyword>
<gene>
    <name evidence="7" type="ORF">JOF28_000381</name>
</gene>
<feature type="transmembrane region" description="Helical" evidence="6">
    <location>
        <begin position="38"/>
        <end position="58"/>
    </location>
</feature>
<comment type="caution">
    <text evidence="7">The sequence shown here is derived from an EMBL/GenBank/DDBJ whole genome shotgun (WGS) entry which is preliminary data.</text>
</comment>
<sequence length="318" mass="33521">MLGTLLIGLREGLEAALVVSVLLAWASRTGRPDTVRKIWLGVGSAVALSLIIGATLTYGAYGLSFRAQEIIGGTLSIVAVIMVTWMVFWMLRAAKGFSGELHSKLERAGTGWGIAAIGFISVGREGIETALFIWATTRASDVSPLVGFVSAVSGILVAVLLSWALFRGMIRINLTRFFRWSGVLLIIFAAGVLAYGIHDLQEAGVLPGPFALAPAGASAFVAQWFGENAWAFRVPHLIAPDGIVATLLKGTLGFAPEMTRLEVFAWFAYLVPTLIVFLRGSFASQSRKQRAAGRADAAAADGAAGTEAVAAQQVALSA</sequence>
<dbReference type="NCBIfam" id="NF041756">
    <property type="entry name" value="EfeU"/>
    <property type="match status" value="1"/>
</dbReference>
<keyword evidence="4 6" id="KW-1133">Transmembrane helix</keyword>
<dbReference type="Proteomes" id="UP000675163">
    <property type="component" value="Unassembled WGS sequence"/>
</dbReference>
<dbReference type="GO" id="GO:0033573">
    <property type="term" value="C:high-affinity iron permease complex"/>
    <property type="evidence" value="ECO:0007669"/>
    <property type="project" value="InterPro"/>
</dbReference>
<dbReference type="PANTHER" id="PTHR31632">
    <property type="entry name" value="IRON TRANSPORTER FTH1"/>
    <property type="match status" value="1"/>
</dbReference>
<dbReference type="PANTHER" id="PTHR31632:SF2">
    <property type="entry name" value="PLASMA MEMBRANE IRON PERMEASE"/>
    <property type="match status" value="1"/>
</dbReference>
<evidence type="ECO:0000256" key="4">
    <source>
        <dbReference type="ARBA" id="ARBA00022989"/>
    </source>
</evidence>
<dbReference type="InterPro" id="IPR004923">
    <property type="entry name" value="FTR1/Fip1/EfeU"/>
</dbReference>
<evidence type="ECO:0000256" key="2">
    <source>
        <dbReference type="ARBA" id="ARBA00008333"/>
    </source>
</evidence>